<evidence type="ECO:0000256" key="2">
    <source>
        <dbReference type="ARBA" id="ARBA00022692"/>
    </source>
</evidence>
<dbReference type="Pfam" id="PF04932">
    <property type="entry name" value="Wzy_C"/>
    <property type="match status" value="1"/>
</dbReference>
<evidence type="ECO:0000256" key="3">
    <source>
        <dbReference type="ARBA" id="ARBA00022989"/>
    </source>
</evidence>
<sequence length="416" mass="44361">MGAVNRWSNEVRTELWHLPSLLVLVPVLPALVSHEAYFPSLFGFDSSTTQKALVALAVALLGFVQGWRRPDRAIVAFVAVVVVSGALAIARTLFGVELGSLSSIVLGTAGYVLPWLIWFTQRKNARVESVLFGVSFLPLISLLFVLLVAWPLGIDSPYTVDYAGEFRLDGSLYPAYFGAVAMFAAICALVIALRGYQVGWIFVAANTGFVIASGTRGTTIATLLVVGVVLVGLMRHRLGELSRGTRVGIGVGALAVASVTAFMIVSRSLGQGSNQGVLSGRTTAWPFFIDQWLAHTLLGYGPGGSFYLSQNVASDYIGAAFRAPHNTYLQLLVDFGAVGGLALLATLAWLCARIARRLGGMELVVFCAAICAFAFYAFFDNLLTGLTPALIFSLVLLCLFDIAPRSRAANAKVGGR</sequence>
<feature type="transmembrane region" description="Helical" evidence="5">
    <location>
        <begin position="172"/>
        <end position="191"/>
    </location>
</feature>
<feature type="transmembrane region" description="Helical" evidence="5">
    <location>
        <begin position="130"/>
        <end position="152"/>
    </location>
</feature>
<feature type="transmembrane region" description="Helical" evidence="5">
    <location>
        <begin position="52"/>
        <end position="67"/>
    </location>
</feature>
<dbReference type="PANTHER" id="PTHR37422">
    <property type="entry name" value="TEICHURONIC ACID BIOSYNTHESIS PROTEIN TUAE"/>
    <property type="match status" value="1"/>
</dbReference>
<protein>
    <submittedName>
        <fullName evidence="7">O-antigen ligase family protein</fullName>
    </submittedName>
</protein>
<evidence type="ECO:0000256" key="4">
    <source>
        <dbReference type="ARBA" id="ARBA00023136"/>
    </source>
</evidence>
<feature type="transmembrane region" description="Helical" evidence="5">
    <location>
        <begin position="15"/>
        <end position="32"/>
    </location>
</feature>
<feature type="transmembrane region" description="Helical" evidence="5">
    <location>
        <begin position="74"/>
        <end position="94"/>
    </location>
</feature>
<dbReference type="InterPro" id="IPR007016">
    <property type="entry name" value="O-antigen_ligase-rel_domated"/>
</dbReference>
<evidence type="ECO:0000256" key="1">
    <source>
        <dbReference type="ARBA" id="ARBA00004141"/>
    </source>
</evidence>
<dbReference type="GO" id="GO:0016020">
    <property type="term" value="C:membrane"/>
    <property type="evidence" value="ECO:0007669"/>
    <property type="project" value="UniProtKB-SubCell"/>
</dbReference>
<keyword evidence="8" id="KW-1185">Reference proteome</keyword>
<dbReference type="Proteomes" id="UP001304125">
    <property type="component" value="Chromosome"/>
</dbReference>
<dbReference type="RefSeq" id="WP_313499359.1">
    <property type="nucleotide sequence ID" value="NZ_CP134879.1"/>
</dbReference>
<evidence type="ECO:0000313" key="8">
    <source>
        <dbReference type="Proteomes" id="UP001304125"/>
    </source>
</evidence>
<dbReference type="InterPro" id="IPR051533">
    <property type="entry name" value="WaaL-like"/>
</dbReference>
<feature type="transmembrane region" description="Helical" evidence="5">
    <location>
        <begin position="247"/>
        <end position="265"/>
    </location>
</feature>
<dbReference type="PANTHER" id="PTHR37422:SF13">
    <property type="entry name" value="LIPOPOLYSACCHARIDE BIOSYNTHESIS PROTEIN PA4999-RELATED"/>
    <property type="match status" value="1"/>
</dbReference>
<feature type="transmembrane region" description="Helical" evidence="5">
    <location>
        <begin position="328"/>
        <end position="351"/>
    </location>
</feature>
<evidence type="ECO:0000259" key="6">
    <source>
        <dbReference type="Pfam" id="PF04932"/>
    </source>
</evidence>
<gene>
    <name evidence="7" type="ORF">RN606_01755</name>
</gene>
<keyword evidence="4 5" id="KW-0472">Membrane</keyword>
<feature type="transmembrane region" description="Helical" evidence="5">
    <location>
        <begin position="363"/>
        <end position="379"/>
    </location>
</feature>
<organism evidence="7 8">
    <name type="scientific">Demequina capsici</name>
    <dbReference type="NCBI Taxonomy" id="3075620"/>
    <lineage>
        <taxon>Bacteria</taxon>
        <taxon>Bacillati</taxon>
        <taxon>Actinomycetota</taxon>
        <taxon>Actinomycetes</taxon>
        <taxon>Micrococcales</taxon>
        <taxon>Demequinaceae</taxon>
        <taxon>Demequina</taxon>
    </lineage>
</organism>
<feature type="transmembrane region" description="Helical" evidence="5">
    <location>
        <begin position="385"/>
        <end position="403"/>
    </location>
</feature>
<evidence type="ECO:0000313" key="7">
    <source>
        <dbReference type="EMBL" id="WNM24901.1"/>
    </source>
</evidence>
<comment type="subcellular location">
    <subcellularLocation>
        <location evidence="1">Membrane</location>
        <topology evidence="1">Multi-pass membrane protein</topology>
    </subcellularLocation>
</comment>
<dbReference type="AlphaFoldDB" id="A0AA96JAN4"/>
<feature type="transmembrane region" description="Helical" evidence="5">
    <location>
        <begin position="220"/>
        <end position="235"/>
    </location>
</feature>
<dbReference type="EMBL" id="CP134879">
    <property type="protein sequence ID" value="WNM24901.1"/>
    <property type="molecule type" value="Genomic_DNA"/>
</dbReference>
<name>A0AA96JAN4_9MICO</name>
<keyword evidence="7" id="KW-0436">Ligase</keyword>
<keyword evidence="3 5" id="KW-1133">Transmembrane helix</keyword>
<proteinExistence type="predicted"/>
<dbReference type="GO" id="GO:0016874">
    <property type="term" value="F:ligase activity"/>
    <property type="evidence" value="ECO:0007669"/>
    <property type="project" value="UniProtKB-KW"/>
</dbReference>
<feature type="domain" description="O-antigen ligase-related" evidence="6">
    <location>
        <begin position="203"/>
        <end position="343"/>
    </location>
</feature>
<feature type="transmembrane region" description="Helical" evidence="5">
    <location>
        <begin position="100"/>
        <end position="118"/>
    </location>
</feature>
<accession>A0AA96JAN4</accession>
<keyword evidence="2 5" id="KW-0812">Transmembrane</keyword>
<reference evidence="7 8" key="1">
    <citation type="submission" date="2023-09" db="EMBL/GenBank/DDBJ databases">
        <title>Demequina sp. a novel bacteria isolated from Capsicum annuum.</title>
        <authorList>
            <person name="Humaira Z."/>
            <person name="Lee J."/>
            <person name="Cho D."/>
        </authorList>
    </citation>
    <scope>NUCLEOTIDE SEQUENCE [LARGE SCALE GENOMIC DNA]</scope>
    <source>
        <strain evidence="7 8">OYTSA14</strain>
    </source>
</reference>
<evidence type="ECO:0000256" key="5">
    <source>
        <dbReference type="SAM" id="Phobius"/>
    </source>
</evidence>